<feature type="domain" description="Peptidase M20 dimerisation" evidence="1">
    <location>
        <begin position="187"/>
        <end position="283"/>
    </location>
</feature>
<accession>A0ABN0Z6N7</accession>
<sequence>MKKKAFNKLEELFNEMVELRRHFHMYPELSFQEEKTAQTIAEYQKKLGLEVQTNVGGNGVVATLRGGKPGKTVAIRADFDALPIEEENNVSYKSKNQGVMHACGHDAHTAIALGISNALASMQEELEGNVVFIHQHAEEMGTGGAILMIEDGALTDVDAIFATHVANDVPIGKMLHSNDSIMAASDDFTIEIKGFGGHAGSPHNSIDVISTGSQLVNNLQQIVNRKIDPIIPAVLTVGSFHAGTSTNIIPEKATLEGTVRTADEHIRKEIPEWIEEITEHTAKTFGADYNFDYQFGYPVTKNDYSMNQILVHAAKETIDEENIIEMNPEMGSEDFAYFLQHIPGSYFRIGSANEEKDLIYPHHHPKFDIDETVLLSGAKTLLAAVFAYWENQN</sequence>
<dbReference type="PANTHER" id="PTHR11014">
    <property type="entry name" value="PEPTIDASE M20 FAMILY MEMBER"/>
    <property type="match status" value="1"/>
</dbReference>
<dbReference type="Proteomes" id="UP001501459">
    <property type="component" value="Unassembled WGS sequence"/>
</dbReference>
<dbReference type="NCBIfam" id="TIGR01891">
    <property type="entry name" value="amidohydrolases"/>
    <property type="match status" value="1"/>
</dbReference>
<gene>
    <name evidence="2" type="primary">sndC_1</name>
    <name evidence="2" type="ORF">GCM10008983_10280</name>
</gene>
<evidence type="ECO:0000313" key="3">
    <source>
        <dbReference type="Proteomes" id="UP001501459"/>
    </source>
</evidence>
<dbReference type="SUPFAM" id="SSF55031">
    <property type="entry name" value="Bacterial exopeptidase dimerisation domain"/>
    <property type="match status" value="1"/>
</dbReference>
<dbReference type="Gene3D" id="3.40.630.10">
    <property type="entry name" value="Zn peptidases"/>
    <property type="match status" value="1"/>
</dbReference>
<dbReference type="Pfam" id="PF01546">
    <property type="entry name" value="Peptidase_M20"/>
    <property type="match status" value="1"/>
</dbReference>
<dbReference type="RefSeq" id="WP_343751598.1">
    <property type="nucleotide sequence ID" value="NZ_BAAADM010000028.1"/>
</dbReference>
<name>A0ABN0Z6N7_9BACI</name>
<proteinExistence type="predicted"/>
<keyword evidence="3" id="KW-1185">Reference proteome</keyword>
<dbReference type="InterPro" id="IPR011650">
    <property type="entry name" value="Peptidase_M20_dimer"/>
</dbReference>
<dbReference type="SUPFAM" id="SSF53187">
    <property type="entry name" value="Zn-dependent exopeptidases"/>
    <property type="match status" value="1"/>
</dbReference>
<dbReference type="InterPro" id="IPR002933">
    <property type="entry name" value="Peptidase_M20"/>
</dbReference>
<evidence type="ECO:0000259" key="1">
    <source>
        <dbReference type="Pfam" id="PF07687"/>
    </source>
</evidence>
<protein>
    <submittedName>
        <fullName evidence="2">N-acetyl amino acid acetylase SndC</fullName>
    </submittedName>
</protein>
<dbReference type="PIRSF" id="PIRSF005962">
    <property type="entry name" value="Pept_M20D_amidohydro"/>
    <property type="match status" value="1"/>
</dbReference>
<dbReference type="PANTHER" id="PTHR11014:SF63">
    <property type="entry name" value="METALLOPEPTIDASE, PUTATIVE (AFU_ORTHOLOGUE AFUA_6G09600)-RELATED"/>
    <property type="match status" value="1"/>
</dbReference>
<organism evidence="2 3">
    <name type="scientific">Lentibacillus halophilus</name>
    <dbReference type="NCBI Taxonomy" id="295065"/>
    <lineage>
        <taxon>Bacteria</taxon>
        <taxon>Bacillati</taxon>
        <taxon>Bacillota</taxon>
        <taxon>Bacilli</taxon>
        <taxon>Bacillales</taxon>
        <taxon>Bacillaceae</taxon>
        <taxon>Lentibacillus</taxon>
    </lineage>
</organism>
<evidence type="ECO:0000313" key="2">
    <source>
        <dbReference type="EMBL" id="GAA0435611.1"/>
    </source>
</evidence>
<dbReference type="InterPro" id="IPR017439">
    <property type="entry name" value="Amidohydrolase"/>
</dbReference>
<reference evidence="2 3" key="1">
    <citation type="journal article" date="2019" name="Int. J. Syst. Evol. Microbiol.">
        <title>The Global Catalogue of Microorganisms (GCM) 10K type strain sequencing project: providing services to taxonomists for standard genome sequencing and annotation.</title>
        <authorList>
            <consortium name="The Broad Institute Genomics Platform"/>
            <consortium name="The Broad Institute Genome Sequencing Center for Infectious Disease"/>
            <person name="Wu L."/>
            <person name="Ma J."/>
        </authorList>
    </citation>
    <scope>NUCLEOTIDE SEQUENCE [LARGE SCALE GENOMIC DNA]</scope>
    <source>
        <strain evidence="2 3">JCM 12149</strain>
    </source>
</reference>
<dbReference type="EMBL" id="BAAADM010000028">
    <property type="protein sequence ID" value="GAA0435611.1"/>
    <property type="molecule type" value="Genomic_DNA"/>
</dbReference>
<dbReference type="Pfam" id="PF07687">
    <property type="entry name" value="M20_dimer"/>
    <property type="match status" value="1"/>
</dbReference>
<dbReference type="Gene3D" id="3.30.70.360">
    <property type="match status" value="1"/>
</dbReference>
<comment type="caution">
    <text evidence="2">The sequence shown here is derived from an EMBL/GenBank/DDBJ whole genome shotgun (WGS) entry which is preliminary data.</text>
</comment>
<dbReference type="InterPro" id="IPR036264">
    <property type="entry name" value="Bact_exopeptidase_dim_dom"/>
</dbReference>